<name>A0ABD4WJ56_BACUN</name>
<organism evidence="1 2">
    <name type="scientific">Bacteroides uniformis</name>
    <dbReference type="NCBI Taxonomy" id="820"/>
    <lineage>
        <taxon>Bacteria</taxon>
        <taxon>Pseudomonadati</taxon>
        <taxon>Bacteroidota</taxon>
        <taxon>Bacteroidia</taxon>
        <taxon>Bacteroidales</taxon>
        <taxon>Bacteroidaceae</taxon>
        <taxon>Bacteroides</taxon>
    </lineage>
</organism>
<evidence type="ECO:0000313" key="2">
    <source>
        <dbReference type="Proteomes" id="UP001215818"/>
    </source>
</evidence>
<dbReference type="EMBL" id="JAQNRK010000017">
    <property type="protein sequence ID" value="MDC1795684.1"/>
    <property type="molecule type" value="Genomic_DNA"/>
</dbReference>
<reference evidence="1 2" key="1">
    <citation type="submission" date="2022-10" db="EMBL/GenBank/DDBJ databases">
        <title>Human gut microbiome strain richness.</title>
        <authorList>
            <person name="Chen-Liaw A."/>
        </authorList>
    </citation>
    <scope>NUCLEOTIDE SEQUENCE [LARGE SCALE GENOMIC DNA]</scope>
    <source>
        <strain evidence="1 2">D53st1_B1_D53t1_180928</strain>
    </source>
</reference>
<dbReference type="Proteomes" id="UP001215818">
    <property type="component" value="Unassembled WGS sequence"/>
</dbReference>
<comment type="caution">
    <text evidence="1">The sequence shown here is derived from an EMBL/GenBank/DDBJ whole genome shotgun (WGS) entry which is preliminary data.</text>
</comment>
<dbReference type="AlphaFoldDB" id="A0ABD4WJ56"/>
<protein>
    <submittedName>
        <fullName evidence="1">Uncharacterized protein</fullName>
    </submittedName>
</protein>
<proteinExistence type="predicted"/>
<gene>
    <name evidence="1" type="ORF">POY73_16300</name>
</gene>
<dbReference type="RefSeq" id="WP_272199141.1">
    <property type="nucleotide sequence ID" value="NZ_JAQNRI010000015.1"/>
</dbReference>
<evidence type="ECO:0000313" key="1">
    <source>
        <dbReference type="EMBL" id="MDC1795684.1"/>
    </source>
</evidence>
<sequence length="124" mass="14462">MFIGNNNKIVINQTRKKVVQKYPDGCIGSDTVKANYIGHLISRYNEYKEYEVGKGQVKYAVFASQLKKRYKIAPTRTLYNLHINKFDELASYIQMRIDGTKLAKIKGKEHKNYSTFEEFEKGQK</sequence>
<accession>A0ABD4WJ56</accession>